<keyword evidence="1" id="KW-1133">Transmembrane helix</keyword>
<sequence length="282" mass="31398">MISKMTHSGFMLAVFLAIWTLWGVSPVWGSHSGSNQKPAPAAKLQAEALVKETEQLYKLVQEGKVEEVKQSLRKVQQQFEASSFQGLTTVEGIQALAETIVEMKETTARAQLEPEQWMIAAGKLRLAADSLTHPKDGIWLQYYKVLREDLQQVEISAAKQDRPGMKAAFTRLHDHYELIRPAVIVQRKPEEVSMMDSWLSFAKGAVSNAPYAEAKKAAAQGDELLNLLFGKKKDEPVLAPLGEARGPWLGQLLLPAFILAALTFAGYRKYKGAYDGYRPWSP</sequence>
<dbReference type="KEGG" id="palo:E6C60_1874"/>
<dbReference type="RefSeq" id="WP_138225590.1">
    <property type="nucleotide sequence ID" value="NZ_CP040396.1"/>
</dbReference>
<dbReference type="EMBL" id="CP040396">
    <property type="protein sequence ID" value="QCT02589.1"/>
    <property type="molecule type" value="Genomic_DNA"/>
</dbReference>
<organism evidence="2 3">
    <name type="scientific">Paenibacillus algicola</name>
    <dbReference type="NCBI Taxonomy" id="2565926"/>
    <lineage>
        <taxon>Bacteria</taxon>
        <taxon>Bacillati</taxon>
        <taxon>Bacillota</taxon>
        <taxon>Bacilli</taxon>
        <taxon>Bacillales</taxon>
        <taxon>Paenibacillaceae</taxon>
        <taxon>Paenibacillus</taxon>
    </lineage>
</organism>
<evidence type="ECO:0000313" key="2">
    <source>
        <dbReference type="EMBL" id="QCT02589.1"/>
    </source>
</evidence>
<evidence type="ECO:0000313" key="3">
    <source>
        <dbReference type="Proteomes" id="UP000300879"/>
    </source>
</evidence>
<dbReference type="Proteomes" id="UP000300879">
    <property type="component" value="Chromosome"/>
</dbReference>
<keyword evidence="3" id="KW-1185">Reference proteome</keyword>
<keyword evidence="1" id="KW-0812">Transmembrane</keyword>
<evidence type="ECO:0000256" key="1">
    <source>
        <dbReference type="SAM" id="Phobius"/>
    </source>
</evidence>
<dbReference type="InterPro" id="IPR014231">
    <property type="entry name" value="Spore_YpjB"/>
</dbReference>
<protein>
    <submittedName>
        <fullName evidence="2">Putative sporulation protein YpjB</fullName>
    </submittedName>
</protein>
<accession>A0A4P8XQ82</accession>
<keyword evidence="1" id="KW-0472">Membrane</keyword>
<dbReference type="AlphaFoldDB" id="A0A4P8XQ82"/>
<name>A0A4P8XQ82_9BACL</name>
<feature type="transmembrane region" description="Helical" evidence="1">
    <location>
        <begin position="248"/>
        <end position="267"/>
    </location>
</feature>
<proteinExistence type="predicted"/>
<gene>
    <name evidence="2" type="ORF">E6C60_1874</name>
</gene>
<reference evidence="2 3" key="1">
    <citation type="submission" date="2019-05" db="EMBL/GenBank/DDBJ databases">
        <authorList>
            <person name="Chen C."/>
        </authorList>
    </citation>
    <scope>NUCLEOTIDE SEQUENCE [LARGE SCALE GENOMIC DNA]</scope>
    <source>
        <strain evidence="2 3">HB172198</strain>
    </source>
</reference>
<dbReference type="OrthoDB" id="2464294at2"/>
<dbReference type="Pfam" id="PF09577">
    <property type="entry name" value="Spore_YpjB"/>
    <property type="match status" value="1"/>
</dbReference>